<dbReference type="InterPro" id="IPR038162">
    <property type="entry name" value="SoxY_sf"/>
</dbReference>
<accession>A0A060UTZ6</accession>
<dbReference type="InterPro" id="IPR019546">
    <property type="entry name" value="TAT_signal_bac_arc"/>
</dbReference>
<dbReference type="Gene3D" id="2.60.40.2470">
    <property type="entry name" value="SoxY domain"/>
    <property type="match status" value="1"/>
</dbReference>
<dbReference type="AlphaFoldDB" id="A0A060UTZ6"/>
<proteinExistence type="predicted"/>
<feature type="domain" description="Ig-like SoxY" evidence="1">
    <location>
        <begin position="59"/>
        <end position="169"/>
    </location>
</feature>
<dbReference type="NCBIfam" id="TIGR04488">
    <property type="entry name" value="SoxY_true_GGCGG"/>
    <property type="match status" value="1"/>
</dbReference>
<dbReference type="NCBIfam" id="TIGR01409">
    <property type="entry name" value="TAT_signal_seq"/>
    <property type="match status" value="1"/>
</dbReference>
<reference evidence="2" key="1">
    <citation type="submission" date="2014-03" db="EMBL/GenBank/DDBJ databases">
        <authorList>
            <person name="Genoscope - CEA"/>
        </authorList>
    </citation>
    <scope>NUCLEOTIDE SEQUENCE [LARGE SCALE GENOMIC DNA]</scope>
    <source>
        <strain evidence="2">CF27</strain>
    </source>
</reference>
<dbReference type="InterPro" id="IPR032711">
    <property type="entry name" value="SoxY"/>
</dbReference>
<name>A0A060UTZ6_9PROT</name>
<organism evidence="2">
    <name type="scientific">Acidithiobacillus ferrivorans</name>
    <dbReference type="NCBI Taxonomy" id="160808"/>
    <lineage>
        <taxon>Bacteria</taxon>
        <taxon>Pseudomonadati</taxon>
        <taxon>Pseudomonadota</taxon>
        <taxon>Acidithiobacillia</taxon>
        <taxon>Acidithiobacillales</taxon>
        <taxon>Acidithiobacillaceae</taxon>
        <taxon>Acidithiobacillus</taxon>
    </lineage>
</organism>
<sequence length="171" mass="17980">MMNNTIHRRQFLGTTLATGAVAAAAGIGLIKPQLAFADNVPGWPAKAFDAKVLKDAMSNAIGKTQVAVSPKVKLTAPSIAENGGAVPVTIEIDSPMTADDYIATVYLFVDHNPTPLTSQFTFTPACGQAYIQERIKMAKTDNVRVVAKTNKGEFMASAPREVKVTIGGCGG</sequence>
<dbReference type="InterPro" id="IPR006311">
    <property type="entry name" value="TAT_signal"/>
</dbReference>
<evidence type="ECO:0000259" key="1">
    <source>
        <dbReference type="Pfam" id="PF13501"/>
    </source>
</evidence>
<dbReference type="PIRSF" id="PIRSF010312">
    <property type="entry name" value="Sulphur_oxidation_SoxY"/>
    <property type="match status" value="1"/>
</dbReference>
<dbReference type="PROSITE" id="PS51318">
    <property type="entry name" value="TAT"/>
    <property type="match status" value="1"/>
</dbReference>
<protein>
    <recommendedName>
        <fullName evidence="1">Ig-like SoxY domain-containing protein</fullName>
    </recommendedName>
</protein>
<dbReference type="Pfam" id="PF13501">
    <property type="entry name" value="SoxY"/>
    <property type="match status" value="1"/>
</dbReference>
<dbReference type="EMBL" id="CCCS020000032">
    <property type="protein sequence ID" value="CDQ10009.1"/>
    <property type="molecule type" value="Genomic_DNA"/>
</dbReference>
<dbReference type="InterPro" id="IPR016568">
    <property type="entry name" value="Sulphur_oxidation_SoxY"/>
</dbReference>
<gene>
    <name evidence="2" type="ORF">AFERRI_380016</name>
</gene>
<reference evidence="2" key="2">
    <citation type="submission" date="2014-07" db="EMBL/GenBank/DDBJ databases">
        <title>Initial genome analysis of the psychrotolerant acidophile Acidithiobacillus ferrivorans CF27: insights into iron and sulfur oxidation pathways and into biofilm formation.</title>
        <authorList>
            <person name="Talla E."/>
            <person name="Hedrich S."/>
            <person name="Mangenot S."/>
            <person name="Ji B."/>
            <person name="Johnson D.B."/>
            <person name="Barbe V."/>
            <person name="Bonnefoy V."/>
        </authorList>
    </citation>
    <scope>NUCLEOTIDE SEQUENCE [LARGE SCALE GENOMIC DNA]</scope>
    <source>
        <strain evidence="2">CF27</strain>
    </source>
</reference>
<comment type="caution">
    <text evidence="2">The sequence shown here is derived from an EMBL/GenBank/DDBJ whole genome shotgun (WGS) entry which is preliminary data.</text>
</comment>
<evidence type="ECO:0000313" key="2">
    <source>
        <dbReference type="EMBL" id="CDQ10009.1"/>
    </source>
</evidence>